<comment type="catalytic activity">
    <reaction evidence="15">
        <text>L-threonine(in) + Na(+)(in) = L-threonine(out) + Na(+)(out)</text>
        <dbReference type="Rhea" id="RHEA:69999"/>
        <dbReference type="ChEBI" id="CHEBI:29101"/>
        <dbReference type="ChEBI" id="CHEBI:57926"/>
    </reaction>
    <physiologicalReaction direction="right-to-left" evidence="15">
        <dbReference type="Rhea" id="RHEA:70001"/>
    </physiologicalReaction>
</comment>
<dbReference type="GO" id="GO:0015293">
    <property type="term" value="F:symporter activity"/>
    <property type="evidence" value="ECO:0007669"/>
    <property type="project" value="UniProtKB-KW"/>
</dbReference>
<comment type="subcellular location">
    <subcellularLocation>
        <location evidence="1">Cell membrane</location>
        <topology evidence="1">Multi-pass membrane protein</topology>
    </subcellularLocation>
</comment>
<evidence type="ECO:0000256" key="21">
    <source>
        <dbReference type="ARBA" id="ARBA00036194"/>
    </source>
</evidence>
<comment type="catalytic activity">
    <reaction evidence="20">
        <text>L-leucine(in) + Na(+)(in) = L-leucine(out) + Na(+)(out)</text>
        <dbReference type="Rhea" id="RHEA:29263"/>
        <dbReference type="ChEBI" id="CHEBI:29101"/>
        <dbReference type="ChEBI" id="CHEBI:57427"/>
    </reaction>
    <physiologicalReaction direction="right-to-left" evidence="20">
        <dbReference type="Rhea" id="RHEA:29265"/>
    </physiologicalReaction>
</comment>
<feature type="transmembrane region" description="Helical" evidence="32">
    <location>
        <begin position="363"/>
        <end position="384"/>
    </location>
</feature>
<keyword evidence="7" id="KW-0029">Amino-acid transport</keyword>
<comment type="catalytic activity">
    <reaction evidence="24">
        <text>glycine(in) + Na(+)(in) = glycine(out) + Na(+)(out)</text>
        <dbReference type="Rhea" id="RHEA:68228"/>
        <dbReference type="ChEBI" id="CHEBI:29101"/>
        <dbReference type="ChEBI" id="CHEBI:57305"/>
    </reaction>
    <physiologicalReaction direction="right-to-left" evidence="24">
        <dbReference type="Rhea" id="RHEA:68230"/>
    </physiologicalReaction>
</comment>
<dbReference type="Proteomes" id="UP000694523">
    <property type="component" value="Unplaced"/>
</dbReference>
<evidence type="ECO:0000256" key="32">
    <source>
        <dbReference type="SAM" id="Phobius"/>
    </source>
</evidence>
<comment type="catalytic activity">
    <reaction evidence="23">
        <text>L-histidine(in) + Na(+)(in) = L-histidine(out) + Na(+)(out)</text>
        <dbReference type="Rhea" id="RHEA:71583"/>
        <dbReference type="ChEBI" id="CHEBI:29101"/>
        <dbReference type="ChEBI" id="CHEBI:57595"/>
    </reaction>
    <physiologicalReaction direction="right-to-left" evidence="23">
        <dbReference type="Rhea" id="RHEA:71585"/>
    </physiologicalReaction>
</comment>
<proteinExistence type="inferred from homology"/>
<feature type="transmembrane region" description="Helical" evidence="32">
    <location>
        <begin position="98"/>
        <end position="120"/>
    </location>
</feature>
<comment type="catalytic activity">
    <reaction evidence="18">
        <text>L-asparagine(in) + Na(+)(in) = L-asparagine(out) + Na(+)(out)</text>
        <dbReference type="Rhea" id="RHEA:71383"/>
        <dbReference type="ChEBI" id="CHEBI:29101"/>
        <dbReference type="ChEBI" id="CHEBI:58048"/>
    </reaction>
    <physiologicalReaction direction="right-to-left" evidence="18">
        <dbReference type="Rhea" id="RHEA:71385"/>
    </physiologicalReaction>
</comment>
<evidence type="ECO:0000313" key="35">
    <source>
        <dbReference type="Proteomes" id="UP000694523"/>
    </source>
</evidence>
<comment type="catalytic activity">
    <reaction evidence="22">
        <text>L-proline(in) + Na(+)(in) = L-proline(out) + Na(+)(out)</text>
        <dbReference type="Rhea" id="RHEA:28967"/>
        <dbReference type="ChEBI" id="CHEBI:29101"/>
        <dbReference type="ChEBI" id="CHEBI:60039"/>
    </reaction>
    <physiologicalReaction direction="right-to-left" evidence="22">
        <dbReference type="Rhea" id="RHEA:28969"/>
    </physiologicalReaction>
</comment>
<evidence type="ECO:0000256" key="20">
    <source>
        <dbReference type="ARBA" id="ARBA00036115"/>
    </source>
</evidence>
<evidence type="ECO:0000256" key="9">
    <source>
        <dbReference type="ARBA" id="ARBA00023053"/>
    </source>
</evidence>
<evidence type="ECO:0000256" key="16">
    <source>
        <dbReference type="ARBA" id="ARBA00035911"/>
    </source>
</evidence>
<feature type="transmembrane region" description="Helical" evidence="32">
    <location>
        <begin position="323"/>
        <end position="343"/>
    </location>
</feature>
<keyword evidence="4" id="KW-1003">Cell membrane</keyword>
<evidence type="ECO:0000256" key="30">
    <source>
        <dbReference type="ARBA" id="ARBA00042516"/>
    </source>
</evidence>
<keyword evidence="35" id="KW-1185">Reference proteome</keyword>
<evidence type="ECO:0000256" key="1">
    <source>
        <dbReference type="ARBA" id="ARBA00004651"/>
    </source>
</evidence>
<evidence type="ECO:0000256" key="11">
    <source>
        <dbReference type="ARBA" id="ARBA00023136"/>
    </source>
</evidence>
<evidence type="ECO:0000256" key="12">
    <source>
        <dbReference type="ARBA" id="ARBA00023157"/>
    </source>
</evidence>
<evidence type="ECO:0000256" key="15">
    <source>
        <dbReference type="ARBA" id="ARBA00035810"/>
    </source>
</evidence>
<evidence type="ECO:0000256" key="25">
    <source>
        <dbReference type="ARBA" id="ARBA00036787"/>
    </source>
</evidence>
<protein>
    <recommendedName>
        <fullName evidence="26">Sodium-coupled neutral amino acid symporter 2</fullName>
    </recommendedName>
    <alternativeName>
        <fullName evidence="30">Amino acid transporter A2</fullName>
    </alternativeName>
    <alternativeName>
        <fullName evidence="31">Solute carrier family 38 member 2</fullName>
    </alternativeName>
    <alternativeName>
        <fullName evidence="28">System A amino acid transporter 2</fullName>
    </alternativeName>
    <alternativeName>
        <fullName evidence="29">System A transporter 1</fullName>
    </alternativeName>
    <alternativeName>
        <fullName evidence="27">System N amino acid transporter 2</fullName>
    </alternativeName>
</protein>
<evidence type="ECO:0000256" key="18">
    <source>
        <dbReference type="ARBA" id="ARBA00036092"/>
    </source>
</evidence>
<evidence type="ECO:0000256" key="27">
    <source>
        <dbReference type="ARBA" id="ARBA00041835"/>
    </source>
</evidence>
<evidence type="ECO:0000256" key="13">
    <source>
        <dbReference type="ARBA" id="ARBA00023180"/>
    </source>
</evidence>
<evidence type="ECO:0000256" key="3">
    <source>
        <dbReference type="ARBA" id="ARBA00022448"/>
    </source>
</evidence>
<evidence type="ECO:0000256" key="7">
    <source>
        <dbReference type="ARBA" id="ARBA00022970"/>
    </source>
</evidence>
<dbReference type="AlphaFoldDB" id="A0A8C6UHB9"/>
<evidence type="ECO:0000259" key="33">
    <source>
        <dbReference type="Pfam" id="PF01490"/>
    </source>
</evidence>
<comment type="catalytic activity">
    <reaction evidence="25">
        <text>L-serine(in) + Na(+)(in) = L-serine(out) + Na(+)(out)</text>
        <dbReference type="Rhea" id="RHEA:29575"/>
        <dbReference type="ChEBI" id="CHEBI:29101"/>
        <dbReference type="ChEBI" id="CHEBI:33384"/>
    </reaction>
    <physiologicalReaction direction="right-to-left" evidence="25">
        <dbReference type="Rhea" id="RHEA:29577"/>
    </physiologicalReaction>
</comment>
<evidence type="ECO:0000256" key="17">
    <source>
        <dbReference type="ARBA" id="ARBA00035969"/>
    </source>
</evidence>
<keyword evidence="10" id="KW-0406">Ion transport</keyword>
<keyword evidence="8 32" id="KW-1133">Transmembrane helix</keyword>
<evidence type="ECO:0000256" key="28">
    <source>
        <dbReference type="ARBA" id="ARBA00041859"/>
    </source>
</evidence>
<feature type="transmembrane region" description="Helical" evidence="32">
    <location>
        <begin position="211"/>
        <end position="232"/>
    </location>
</feature>
<dbReference type="PANTHER" id="PTHR22950">
    <property type="entry name" value="AMINO ACID TRANSPORTER"/>
    <property type="match status" value="1"/>
</dbReference>
<keyword evidence="6" id="KW-0769">Symport</keyword>
<dbReference type="GO" id="GO:0005886">
    <property type="term" value="C:plasma membrane"/>
    <property type="evidence" value="ECO:0007669"/>
    <property type="project" value="UniProtKB-SubCell"/>
</dbReference>
<evidence type="ECO:0000256" key="14">
    <source>
        <dbReference type="ARBA" id="ARBA00023201"/>
    </source>
</evidence>
<keyword evidence="5 32" id="KW-0812">Transmembrane</keyword>
<comment type="similarity">
    <text evidence="2">Belongs to the amino acid/polyamine transporter 2 family.</text>
</comment>
<feature type="transmembrane region" description="Helical" evidence="32">
    <location>
        <begin position="74"/>
        <end position="92"/>
    </location>
</feature>
<accession>A0A8C6UHB9</accession>
<evidence type="ECO:0000256" key="31">
    <source>
        <dbReference type="ARBA" id="ARBA00042868"/>
    </source>
</evidence>
<evidence type="ECO:0000256" key="4">
    <source>
        <dbReference type="ARBA" id="ARBA00022475"/>
    </source>
</evidence>
<evidence type="ECO:0000256" key="10">
    <source>
        <dbReference type="ARBA" id="ARBA00023065"/>
    </source>
</evidence>
<dbReference type="GO" id="GO:0006814">
    <property type="term" value="P:sodium ion transport"/>
    <property type="evidence" value="ECO:0007669"/>
    <property type="project" value="UniProtKB-KW"/>
</dbReference>
<evidence type="ECO:0000256" key="23">
    <source>
        <dbReference type="ARBA" id="ARBA00036231"/>
    </source>
</evidence>
<comment type="catalytic activity">
    <reaction evidence="19">
        <text>L-methionine(in) + Na(+)(in) = L-methionine(out) + Na(+)(out)</text>
        <dbReference type="Rhea" id="RHEA:68240"/>
        <dbReference type="ChEBI" id="CHEBI:29101"/>
        <dbReference type="ChEBI" id="CHEBI:57844"/>
    </reaction>
    <physiologicalReaction direction="right-to-left" evidence="19">
        <dbReference type="Rhea" id="RHEA:68242"/>
    </physiologicalReaction>
</comment>
<keyword evidence="11 32" id="KW-0472">Membrane</keyword>
<feature type="transmembrane region" description="Helical" evidence="32">
    <location>
        <begin position="405"/>
        <end position="423"/>
    </location>
</feature>
<comment type="catalytic activity">
    <reaction evidence="17">
        <text>L-glutamine(in) + Na(+)(in) = L-glutamine(out) + Na(+)(out)</text>
        <dbReference type="Rhea" id="RHEA:68236"/>
        <dbReference type="ChEBI" id="CHEBI:29101"/>
        <dbReference type="ChEBI" id="CHEBI:58359"/>
    </reaction>
    <physiologicalReaction direction="right-to-left" evidence="17">
        <dbReference type="Rhea" id="RHEA:68238"/>
    </physiologicalReaction>
</comment>
<name>A0A8C6UHB9_9GOBI</name>
<keyword evidence="12" id="KW-1015">Disulfide bond</keyword>
<dbReference type="Ensembl" id="ENSNMLT00000037817.1">
    <property type="protein sequence ID" value="ENSNMLP00000033946.1"/>
    <property type="gene ID" value="ENSNMLG00000020186.1"/>
</dbReference>
<feature type="transmembrane region" description="Helical" evidence="32">
    <location>
        <begin position="185"/>
        <end position="204"/>
    </location>
</feature>
<evidence type="ECO:0000256" key="8">
    <source>
        <dbReference type="ARBA" id="ARBA00022989"/>
    </source>
</evidence>
<evidence type="ECO:0000256" key="22">
    <source>
        <dbReference type="ARBA" id="ARBA00036201"/>
    </source>
</evidence>
<evidence type="ECO:0000256" key="5">
    <source>
        <dbReference type="ARBA" id="ARBA00022692"/>
    </source>
</evidence>
<evidence type="ECO:0000256" key="24">
    <source>
        <dbReference type="ARBA" id="ARBA00036564"/>
    </source>
</evidence>
<keyword evidence="13" id="KW-0325">Glycoprotein</keyword>
<evidence type="ECO:0000256" key="2">
    <source>
        <dbReference type="ARBA" id="ARBA00008066"/>
    </source>
</evidence>
<keyword evidence="14" id="KW-0739">Sodium transport</keyword>
<comment type="catalytic activity">
    <reaction evidence="21">
        <text>L-phenylalanine(in) + Na(+)(in) = L-phenylalanine(out) + Na(+)(out)</text>
        <dbReference type="Rhea" id="RHEA:68244"/>
        <dbReference type="ChEBI" id="CHEBI:29101"/>
        <dbReference type="ChEBI" id="CHEBI:58095"/>
    </reaction>
    <physiologicalReaction direction="right-to-left" evidence="21">
        <dbReference type="Rhea" id="RHEA:68246"/>
    </physiologicalReaction>
</comment>
<dbReference type="GO" id="GO:0015186">
    <property type="term" value="F:L-glutamine transmembrane transporter activity"/>
    <property type="evidence" value="ECO:0007669"/>
    <property type="project" value="TreeGrafter"/>
</dbReference>
<evidence type="ECO:0000256" key="19">
    <source>
        <dbReference type="ARBA" id="ARBA00036104"/>
    </source>
</evidence>
<evidence type="ECO:0000256" key="6">
    <source>
        <dbReference type="ARBA" id="ARBA00022847"/>
    </source>
</evidence>
<reference evidence="34" key="1">
    <citation type="submission" date="2025-08" db="UniProtKB">
        <authorList>
            <consortium name="Ensembl"/>
        </authorList>
    </citation>
    <scope>IDENTIFICATION</scope>
</reference>
<organism evidence="34 35">
    <name type="scientific">Neogobius melanostomus</name>
    <name type="common">round goby</name>
    <dbReference type="NCBI Taxonomy" id="47308"/>
    <lineage>
        <taxon>Eukaryota</taxon>
        <taxon>Metazoa</taxon>
        <taxon>Chordata</taxon>
        <taxon>Craniata</taxon>
        <taxon>Vertebrata</taxon>
        <taxon>Euteleostomi</taxon>
        <taxon>Actinopterygii</taxon>
        <taxon>Neopterygii</taxon>
        <taxon>Teleostei</taxon>
        <taxon>Neoteleostei</taxon>
        <taxon>Acanthomorphata</taxon>
        <taxon>Gobiaria</taxon>
        <taxon>Gobiiformes</taxon>
        <taxon>Gobioidei</taxon>
        <taxon>Gobiidae</taxon>
        <taxon>Benthophilinae</taxon>
        <taxon>Neogobiini</taxon>
        <taxon>Neogobius</taxon>
    </lineage>
</organism>
<dbReference type="PANTHER" id="PTHR22950:SF207">
    <property type="entry name" value="SODIUM-COUPLED NEUTRAL AMINO ACID SYMPORTER 2"/>
    <property type="match status" value="1"/>
</dbReference>
<reference evidence="34" key="2">
    <citation type="submission" date="2025-09" db="UniProtKB">
        <authorList>
            <consortium name="Ensembl"/>
        </authorList>
    </citation>
    <scope>IDENTIFICATION</scope>
</reference>
<feature type="transmembrane region" description="Helical" evidence="32">
    <location>
        <begin position="44"/>
        <end position="62"/>
    </location>
</feature>
<dbReference type="InterPro" id="IPR013057">
    <property type="entry name" value="AA_transpt_TM"/>
</dbReference>
<keyword evidence="3" id="KW-0813">Transport</keyword>
<feature type="transmembrane region" description="Helical" evidence="32">
    <location>
        <begin position="429"/>
        <end position="451"/>
    </location>
</feature>
<comment type="catalytic activity">
    <reaction evidence="16">
        <text>L-alanine(in) + Na(+)(in) = L-alanine(out) + Na(+)(out)</text>
        <dbReference type="Rhea" id="RHEA:29283"/>
        <dbReference type="ChEBI" id="CHEBI:29101"/>
        <dbReference type="ChEBI" id="CHEBI:57972"/>
    </reaction>
    <physiologicalReaction direction="right-to-left" evidence="16">
        <dbReference type="Rhea" id="RHEA:29285"/>
    </physiologicalReaction>
</comment>
<evidence type="ECO:0000313" key="34">
    <source>
        <dbReference type="Ensembl" id="ENSNMLP00000033946.1"/>
    </source>
</evidence>
<evidence type="ECO:0000256" key="26">
    <source>
        <dbReference type="ARBA" id="ARBA00039205"/>
    </source>
</evidence>
<sequence length="502" mass="55621">MKQPTEMNHLNTFTEDDDSNSNDYGYKEKKSLLVCKEIIWSNKLVSYLLLLLLFCNCVIYCPQNPGTASFGMSVFNLGNAIMGSGILGLSYAMANTGIALFVILLIAVAIFSLYSVHLLLKTANEGGALVYEQLGYKAFGMPGKLAASCSITMQNIGAMSSYLYIVKYELPIVIQAFTGTTDEWYVNGDYLVLLVSVTIILPLSLLKNLGYLGYTSGLSLLCMVFFLIVVIIKKFQIPCPLLDEAALNETLSKMVNSTFPRLNLTAVDYSGDTCAPEYVVVNSQTVYAVPFLTFAFVCHPAILPMYEELKDRSRRKMQSVANVSFLAMFIMYLLAALFGYLTFNSESPELLHTYSKIDHNDVILLIVRLAVLTAVTLTVPVVLFPIRTSVNQLMCASKEFSWVRHTLITVVLLAGTNALVIFVPTIRDIFGFIGASAAGMLIFILPSAFYIKLVKKESMKSVQKIGVRELDTLVVDYAHFITFVKDLQTITLSMGIWIDGLF</sequence>
<feature type="domain" description="Amino acid transporter transmembrane" evidence="33">
    <location>
        <begin position="67"/>
        <end position="460"/>
    </location>
</feature>
<evidence type="ECO:0000256" key="29">
    <source>
        <dbReference type="ARBA" id="ARBA00041916"/>
    </source>
</evidence>
<dbReference type="Pfam" id="PF01490">
    <property type="entry name" value="Aa_trans"/>
    <property type="match status" value="1"/>
</dbReference>
<keyword evidence="9" id="KW-0915">Sodium</keyword>